<evidence type="ECO:0000256" key="7">
    <source>
        <dbReference type="ARBA" id="ARBA00023136"/>
    </source>
</evidence>
<keyword evidence="3" id="KW-0813">Transport</keyword>
<feature type="transmembrane region" description="Helical" evidence="8">
    <location>
        <begin position="34"/>
        <end position="54"/>
    </location>
</feature>
<keyword evidence="6 8" id="KW-1133">Transmembrane helix</keyword>
<dbReference type="EMBL" id="CABVHU010000006">
    <property type="protein sequence ID" value="VVO04342.1"/>
    <property type="molecule type" value="Genomic_DNA"/>
</dbReference>
<comment type="similarity">
    <text evidence="2">Belongs to the binding-protein-dependent transport system permease family. FecCD subfamily.</text>
</comment>
<evidence type="ECO:0000256" key="5">
    <source>
        <dbReference type="ARBA" id="ARBA00022692"/>
    </source>
</evidence>
<dbReference type="Pfam" id="PF01032">
    <property type="entry name" value="FecCD"/>
    <property type="match status" value="1"/>
</dbReference>
<dbReference type="GO" id="GO:0005886">
    <property type="term" value="C:plasma membrane"/>
    <property type="evidence" value="ECO:0007669"/>
    <property type="project" value="UniProtKB-SubCell"/>
</dbReference>
<name>A0A5E7D9Z6_PSEFL</name>
<dbReference type="InterPro" id="IPR037294">
    <property type="entry name" value="ABC_BtuC-like"/>
</dbReference>
<dbReference type="AlphaFoldDB" id="A0A5E7D9Z6"/>
<organism evidence="9 10">
    <name type="scientific">Pseudomonas fluorescens</name>
    <dbReference type="NCBI Taxonomy" id="294"/>
    <lineage>
        <taxon>Bacteria</taxon>
        <taxon>Pseudomonadati</taxon>
        <taxon>Pseudomonadota</taxon>
        <taxon>Gammaproteobacteria</taxon>
        <taxon>Pseudomonadales</taxon>
        <taxon>Pseudomonadaceae</taxon>
        <taxon>Pseudomonas</taxon>
    </lineage>
</organism>
<dbReference type="InterPro" id="IPR000522">
    <property type="entry name" value="ABC_transptr_permease_BtuC"/>
</dbReference>
<evidence type="ECO:0000256" key="2">
    <source>
        <dbReference type="ARBA" id="ARBA00007935"/>
    </source>
</evidence>
<sequence length="357" mass="36824">MKAMFVRRPTHTAPAGFWLLRLGPWTQLVSRRSFGAGVLLLMLLACACLVSLTFGGSRPIPVKDVLLVLAGQGDAVSRLLVNTLRMPRILAAVLTGAALGAAGCLMQTLACNRLATPGIVGLDNGATAFAVASIVAVSTTMMPSVLALSGAATAAVLTFALASGSGSRGYRFIVTGIGVGAMFSALTNLMLSQAPIDAANRAYPWTVGSLNGTSPGANTALAAGLLLGLPWACLLGRQLAAMGFSERVSISLGVRLGALRLTTLAVTVWLTALGVAVAGPVGLVALIAPEIARYLARQRGVPVLNSAWSGALLMVVADWAGRNILSPIEVPVGIVMAIIGGPYLIWIVLRQPDRRVR</sequence>
<evidence type="ECO:0000313" key="10">
    <source>
        <dbReference type="Proteomes" id="UP000409037"/>
    </source>
</evidence>
<feature type="transmembrane region" description="Helical" evidence="8">
    <location>
        <begin position="303"/>
        <end position="320"/>
    </location>
</feature>
<dbReference type="PANTHER" id="PTHR30472:SF24">
    <property type="entry name" value="FERRIC ENTEROBACTIN TRANSPORT SYSTEM PERMEASE PROTEIN FEPG"/>
    <property type="match status" value="1"/>
</dbReference>
<feature type="transmembrane region" description="Helical" evidence="8">
    <location>
        <begin position="130"/>
        <end position="160"/>
    </location>
</feature>
<dbReference type="OrthoDB" id="9055647at2"/>
<protein>
    <submittedName>
        <fullName evidence="9">Putative siderophore transport system permease protein YfhA</fullName>
    </submittedName>
</protein>
<evidence type="ECO:0000256" key="8">
    <source>
        <dbReference type="SAM" id="Phobius"/>
    </source>
</evidence>
<evidence type="ECO:0000256" key="1">
    <source>
        <dbReference type="ARBA" id="ARBA00004651"/>
    </source>
</evidence>
<evidence type="ECO:0000256" key="6">
    <source>
        <dbReference type="ARBA" id="ARBA00022989"/>
    </source>
</evidence>
<dbReference type="GO" id="GO:0033214">
    <property type="term" value="P:siderophore-iron import into cell"/>
    <property type="evidence" value="ECO:0007669"/>
    <property type="project" value="TreeGrafter"/>
</dbReference>
<feature type="transmembrane region" description="Helical" evidence="8">
    <location>
        <begin position="172"/>
        <end position="196"/>
    </location>
</feature>
<dbReference type="GO" id="GO:0022857">
    <property type="term" value="F:transmembrane transporter activity"/>
    <property type="evidence" value="ECO:0007669"/>
    <property type="project" value="InterPro"/>
</dbReference>
<dbReference type="SUPFAM" id="SSF81345">
    <property type="entry name" value="ABC transporter involved in vitamin B12 uptake, BtuC"/>
    <property type="match status" value="1"/>
</dbReference>
<dbReference type="Proteomes" id="UP000409037">
    <property type="component" value="Unassembled WGS sequence"/>
</dbReference>
<evidence type="ECO:0000256" key="4">
    <source>
        <dbReference type="ARBA" id="ARBA00022475"/>
    </source>
</evidence>
<reference evidence="9 10" key="1">
    <citation type="submission" date="2019-09" db="EMBL/GenBank/DDBJ databases">
        <authorList>
            <person name="Chandra G."/>
            <person name="Truman W A."/>
        </authorList>
    </citation>
    <scope>NUCLEOTIDE SEQUENCE [LARGE SCALE GENOMIC DNA]</scope>
    <source>
        <strain evidence="9">PS833</strain>
    </source>
</reference>
<feature type="transmembrane region" description="Helical" evidence="8">
    <location>
        <begin position="89"/>
        <end position="110"/>
    </location>
</feature>
<keyword evidence="5 8" id="KW-0812">Transmembrane</keyword>
<dbReference type="CDD" id="cd06550">
    <property type="entry name" value="TM_ABC_iron-siderophores_like"/>
    <property type="match status" value="1"/>
</dbReference>
<gene>
    <name evidence="9" type="primary">yfhA_2</name>
    <name evidence="9" type="ORF">PS833_02919</name>
</gene>
<feature type="transmembrane region" description="Helical" evidence="8">
    <location>
        <begin position="276"/>
        <end position="296"/>
    </location>
</feature>
<evidence type="ECO:0000256" key="3">
    <source>
        <dbReference type="ARBA" id="ARBA00022448"/>
    </source>
</evidence>
<keyword evidence="7 8" id="KW-0472">Membrane</keyword>
<dbReference type="Gene3D" id="1.10.3470.10">
    <property type="entry name" value="ABC transporter involved in vitamin B12 uptake, BtuC"/>
    <property type="match status" value="1"/>
</dbReference>
<feature type="transmembrane region" description="Helical" evidence="8">
    <location>
        <begin position="332"/>
        <end position="349"/>
    </location>
</feature>
<accession>A0A5E7D9Z6</accession>
<proteinExistence type="inferred from homology"/>
<keyword evidence="4" id="KW-1003">Cell membrane</keyword>
<dbReference type="PANTHER" id="PTHR30472">
    <property type="entry name" value="FERRIC ENTEROBACTIN TRANSPORT SYSTEM PERMEASE PROTEIN"/>
    <property type="match status" value="1"/>
</dbReference>
<comment type="subcellular location">
    <subcellularLocation>
        <location evidence="1">Cell membrane</location>
        <topology evidence="1">Multi-pass membrane protein</topology>
    </subcellularLocation>
</comment>
<evidence type="ECO:0000313" key="9">
    <source>
        <dbReference type="EMBL" id="VVO04342.1"/>
    </source>
</evidence>